<dbReference type="AlphaFoldDB" id="A0A6A4NH52"/>
<proteinExistence type="predicted"/>
<accession>A0A6A4NH52</accession>
<feature type="transmembrane region" description="Helical" evidence="1">
    <location>
        <begin position="6"/>
        <end position="29"/>
    </location>
</feature>
<gene>
    <name evidence="2" type="ORF">Lalb_Chr22g0358681</name>
</gene>
<evidence type="ECO:0000313" key="2">
    <source>
        <dbReference type="EMBL" id="KAE9588750.1"/>
    </source>
</evidence>
<keyword evidence="1" id="KW-0812">Transmembrane</keyword>
<keyword evidence="1" id="KW-1133">Transmembrane helix</keyword>
<evidence type="ECO:0000256" key="1">
    <source>
        <dbReference type="SAM" id="Phobius"/>
    </source>
</evidence>
<evidence type="ECO:0000313" key="3">
    <source>
        <dbReference type="Proteomes" id="UP000447434"/>
    </source>
</evidence>
<organism evidence="2 3">
    <name type="scientific">Lupinus albus</name>
    <name type="common">White lupine</name>
    <name type="synonym">Lupinus termis</name>
    <dbReference type="NCBI Taxonomy" id="3870"/>
    <lineage>
        <taxon>Eukaryota</taxon>
        <taxon>Viridiplantae</taxon>
        <taxon>Streptophyta</taxon>
        <taxon>Embryophyta</taxon>
        <taxon>Tracheophyta</taxon>
        <taxon>Spermatophyta</taxon>
        <taxon>Magnoliopsida</taxon>
        <taxon>eudicotyledons</taxon>
        <taxon>Gunneridae</taxon>
        <taxon>Pentapetalae</taxon>
        <taxon>rosids</taxon>
        <taxon>fabids</taxon>
        <taxon>Fabales</taxon>
        <taxon>Fabaceae</taxon>
        <taxon>Papilionoideae</taxon>
        <taxon>50 kb inversion clade</taxon>
        <taxon>genistoids sensu lato</taxon>
        <taxon>core genistoids</taxon>
        <taxon>Genisteae</taxon>
        <taxon>Lupinus</taxon>
    </lineage>
</organism>
<sequence length="85" mass="9356">MYVVAIAITDVATTITVIVAIVMWIAAVASDSPMRSNAIPCGLMLYKCGCIAARCGRIIVIRSHCNCGVMRVHNLNHWYRGFESR</sequence>
<comment type="caution">
    <text evidence="2">The sequence shown here is derived from an EMBL/GenBank/DDBJ whole genome shotgun (WGS) entry which is preliminary data.</text>
</comment>
<dbReference type="EMBL" id="WOCE01000022">
    <property type="protein sequence ID" value="KAE9588750.1"/>
    <property type="molecule type" value="Genomic_DNA"/>
</dbReference>
<protein>
    <submittedName>
        <fullName evidence="2">Uncharacterized protein</fullName>
    </submittedName>
</protein>
<keyword evidence="1" id="KW-0472">Membrane</keyword>
<dbReference type="Proteomes" id="UP000447434">
    <property type="component" value="Chromosome 22"/>
</dbReference>
<reference evidence="3" key="1">
    <citation type="journal article" date="2020" name="Nat. Commun.">
        <title>Genome sequence of the cluster root forming white lupin.</title>
        <authorList>
            <person name="Hufnagel B."/>
            <person name="Marques A."/>
            <person name="Soriano A."/>
            <person name="Marques L."/>
            <person name="Divol F."/>
            <person name="Doumas P."/>
            <person name="Sallet E."/>
            <person name="Mancinotti D."/>
            <person name="Carrere S."/>
            <person name="Marande W."/>
            <person name="Arribat S."/>
            <person name="Keller J."/>
            <person name="Huneau C."/>
            <person name="Blein T."/>
            <person name="Aime D."/>
            <person name="Laguerre M."/>
            <person name="Taylor J."/>
            <person name="Schubert V."/>
            <person name="Nelson M."/>
            <person name="Geu-Flores F."/>
            <person name="Crespi M."/>
            <person name="Gallardo-Guerrero K."/>
            <person name="Delaux P.-M."/>
            <person name="Salse J."/>
            <person name="Berges H."/>
            <person name="Guyot R."/>
            <person name="Gouzy J."/>
            <person name="Peret B."/>
        </authorList>
    </citation>
    <scope>NUCLEOTIDE SEQUENCE [LARGE SCALE GENOMIC DNA]</scope>
    <source>
        <strain evidence="3">cv. Amiga</strain>
    </source>
</reference>
<name>A0A6A4NH52_LUPAL</name>
<keyword evidence="3" id="KW-1185">Reference proteome</keyword>